<keyword evidence="1 4" id="KW-0479">Metal-binding</keyword>
<dbReference type="Proteomes" id="UP000030758">
    <property type="component" value="Unassembled WGS sequence"/>
</dbReference>
<evidence type="ECO:0000256" key="4">
    <source>
        <dbReference type="PROSITE-ProRule" id="PRU00125"/>
    </source>
</evidence>
<evidence type="ECO:0000313" key="9">
    <source>
        <dbReference type="EMBL" id="KFD67843.1"/>
    </source>
</evidence>
<feature type="compositionally biased region" description="Polar residues" evidence="6">
    <location>
        <begin position="323"/>
        <end position="334"/>
    </location>
</feature>
<evidence type="ECO:0000313" key="8">
    <source>
        <dbReference type="EMBL" id="KFD59082.1"/>
    </source>
</evidence>
<dbReference type="CDD" id="cd09358">
    <property type="entry name" value="LIM_Mical_like"/>
    <property type="match status" value="1"/>
</dbReference>
<dbReference type="EMBL" id="KL367510">
    <property type="protein sequence ID" value="KFD67843.1"/>
    <property type="molecule type" value="Genomic_DNA"/>
</dbReference>
<keyword evidence="5" id="KW-0175">Coiled coil</keyword>
<feature type="domain" description="LIM zinc-binding" evidence="7">
    <location>
        <begin position="207"/>
        <end position="267"/>
    </location>
</feature>
<organism evidence="9">
    <name type="scientific">Trichuris suis</name>
    <name type="common">pig whipworm</name>
    <dbReference type="NCBI Taxonomy" id="68888"/>
    <lineage>
        <taxon>Eukaryota</taxon>
        <taxon>Metazoa</taxon>
        <taxon>Ecdysozoa</taxon>
        <taxon>Nematoda</taxon>
        <taxon>Enoplea</taxon>
        <taxon>Dorylaimia</taxon>
        <taxon>Trichinellida</taxon>
        <taxon>Trichuridae</taxon>
        <taxon>Trichuris</taxon>
    </lineage>
</organism>
<keyword evidence="3 4" id="KW-0440">LIM domain</keyword>
<feature type="coiled-coil region" evidence="5">
    <location>
        <begin position="550"/>
        <end position="580"/>
    </location>
</feature>
<proteinExistence type="predicted"/>
<feature type="compositionally biased region" description="Basic and acidic residues" evidence="6">
    <location>
        <begin position="335"/>
        <end position="360"/>
    </location>
</feature>
<dbReference type="Proteomes" id="UP000030764">
    <property type="component" value="Unassembled WGS sequence"/>
</dbReference>
<keyword evidence="10" id="KW-1185">Reference proteome</keyword>
<feature type="region of interest" description="Disordered" evidence="6">
    <location>
        <begin position="794"/>
        <end position="816"/>
    </location>
</feature>
<dbReference type="Pfam" id="PF00412">
    <property type="entry name" value="LIM"/>
    <property type="match status" value="1"/>
</dbReference>
<evidence type="ECO:0000256" key="1">
    <source>
        <dbReference type="ARBA" id="ARBA00022723"/>
    </source>
</evidence>
<feature type="compositionally biased region" description="Basic and acidic residues" evidence="6">
    <location>
        <begin position="941"/>
        <end position="951"/>
    </location>
</feature>
<dbReference type="PROSITE" id="PS50023">
    <property type="entry name" value="LIM_DOMAIN_2"/>
    <property type="match status" value="1"/>
</dbReference>
<feature type="region of interest" description="Disordered" evidence="6">
    <location>
        <begin position="28"/>
        <end position="55"/>
    </location>
</feature>
<dbReference type="GO" id="GO:0046872">
    <property type="term" value="F:metal ion binding"/>
    <property type="evidence" value="ECO:0007669"/>
    <property type="project" value="UniProtKB-KW"/>
</dbReference>
<dbReference type="EMBL" id="KL363182">
    <property type="protein sequence ID" value="KFD59082.1"/>
    <property type="molecule type" value="Genomic_DNA"/>
</dbReference>
<dbReference type="SUPFAM" id="SSF57716">
    <property type="entry name" value="Glucocorticoid receptor-like (DNA-binding domain)"/>
    <property type="match status" value="2"/>
</dbReference>
<feature type="region of interest" description="Disordered" evidence="6">
    <location>
        <begin position="658"/>
        <end position="727"/>
    </location>
</feature>
<evidence type="ECO:0000259" key="7">
    <source>
        <dbReference type="PROSITE" id="PS50023"/>
    </source>
</evidence>
<dbReference type="PROSITE" id="PS00478">
    <property type="entry name" value="LIM_DOMAIN_1"/>
    <property type="match status" value="1"/>
</dbReference>
<dbReference type="SMART" id="SM00132">
    <property type="entry name" value="LIM"/>
    <property type="match status" value="1"/>
</dbReference>
<protein>
    <recommendedName>
        <fullName evidence="7">LIM zinc-binding domain-containing protein</fullName>
    </recommendedName>
</protein>
<feature type="region of interest" description="Disordered" evidence="6">
    <location>
        <begin position="932"/>
        <end position="951"/>
    </location>
</feature>
<evidence type="ECO:0000256" key="3">
    <source>
        <dbReference type="ARBA" id="ARBA00023038"/>
    </source>
</evidence>
<dbReference type="InterPro" id="IPR001781">
    <property type="entry name" value="Znf_LIM"/>
</dbReference>
<keyword evidence="2 4" id="KW-0862">Zinc</keyword>
<feature type="region of interest" description="Disordered" evidence="6">
    <location>
        <begin position="442"/>
        <end position="463"/>
    </location>
</feature>
<evidence type="ECO:0000256" key="6">
    <source>
        <dbReference type="SAM" id="MobiDB-lite"/>
    </source>
</evidence>
<sequence length="951" mass="108116">MTTKAADGPARTVTKEDVKESDYQVSFVIQDSDDDSLSSSSDDSERGPPPVLEIEKSTDFGTLKSAFMSNGQQQQEERTADKEMIVERLGKENLVNITSTFEGMKTKEEIPEKTERTPLTVVDKYKQKFEHIQETMEKRRTSLVNKEDIKGAGKEALSQTKDKFERLNQQSDQTPVTHEKLDIGLSADDKQRIKETFGEANDSGERSDCAICGRVVYPMEKLQLEKKAFHKGCFRCCKCLKNLSVQNYSSHEGRLYCKVHMMQLFHPENALAFERESETAEVADDHDSDDESDYAIVRRPKALDPSVVKSSLKTADDFAHMPSLSNRRSMLEQTQEQKAERKVEMDETLTKAGNLKEKLSKFAGGDTESEDASKSQREQSHVFRSRFHSRCAIAQIVLEVGAREIKSKWETGAVEKAELRSEDHDDELDALKATVRVKERFKERGDEPVAERTSQVEADLDTSFSRESRAQFMKGALFQGPEVTSGGPKDDVQFSELSDVKKRFESAEEKQVERGELVDARCSDMGNIKAAFEASQNQQEETDRLQELKKLQIESEFKRIKKEKRILQEKERREAEERAQNEVKMVPYEDETDVRQCAELNSIKQRFERGSAFADEEASKRSSAVEPDVEIKVAPKAREKFQKLAKQSPVAPQLIPAVSKESKWSKQVAPVPEPVNRRVIEQEDEEPEDFEVKHLLNKFKNIGQEKEEPKGPKPQRMITPPPEGYKAEVESIGKERLPGVTVADLSEKEPVIIKTDAKNLRQKFEQTAAQQGGDELSSEKRKLLEEEFRKIKEEKELVKEEQTEEKEQPDKGPTTDKEDLAVAAEHAQKMRAKWEKIQKKEAKKLKRGVQGKKPSCKLGGHAKFEVVRRKSDARSPGSYGVIMLCDYVNAFYLEIARVPSLQQIKQCAGYNKCVTSFHKTSLKVRSNTCGGNLSRPQASNSHKEWLHFKEN</sequence>
<dbReference type="Gene3D" id="2.10.110.10">
    <property type="entry name" value="Cysteine Rich Protein"/>
    <property type="match status" value="1"/>
</dbReference>
<evidence type="ECO:0000256" key="5">
    <source>
        <dbReference type="SAM" id="Coils"/>
    </source>
</evidence>
<dbReference type="AlphaFoldDB" id="A0A085NEE7"/>
<feature type="region of interest" description="Disordered" evidence="6">
    <location>
        <begin position="323"/>
        <end position="380"/>
    </location>
</feature>
<accession>A0A085NEE7</accession>
<evidence type="ECO:0000256" key="2">
    <source>
        <dbReference type="ARBA" id="ARBA00022833"/>
    </source>
</evidence>
<gene>
    <name evidence="8" type="ORF">M513_00245</name>
    <name evidence="9" type="ORF">M514_00245</name>
</gene>
<name>A0A085NEE7_9BILA</name>
<feature type="compositionally biased region" description="Basic and acidic residues" evidence="6">
    <location>
        <begin position="371"/>
        <end position="380"/>
    </location>
</feature>
<dbReference type="PANTHER" id="PTHR24206">
    <property type="entry name" value="OS06G0237300 PROTEIN"/>
    <property type="match status" value="1"/>
</dbReference>
<evidence type="ECO:0000313" key="10">
    <source>
        <dbReference type="Proteomes" id="UP000030764"/>
    </source>
</evidence>
<reference evidence="9 10" key="1">
    <citation type="journal article" date="2014" name="Nat. Genet.">
        <title>Genome and transcriptome of the porcine whipworm Trichuris suis.</title>
        <authorList>
            <person name="Jex A.R."/>
            <person name="Nejsum P."/>
            <person name="Schwarz E.M."/>
            <person name="Hu L."/>
            <person name="Young N.D."/>
            <person name="Hall R.S."/>
            <person name="Korhonen P.K."/>
            <person name="Liao S."/>
            <person name="Thamsborg S."/>
            <person name="Xia J."/>
            <person name="Xu P."/>
            <person name="Wang S."/>
            <person name="Scheerlinck J.P."/>
            <person name="Hofmann A."/>
            <person name="Sternberg P.W."/>
            <person name="Wang J."/>
            <person name="Gasser R.B."/>
        </authorList>
    </citation>
    <scope>NUCLEOTIDE SEQUENCE [LARGE SCALE GENOMIC DNA]</scope>
    <source>
        <strain evidence="9">DCEP-RM93F</strain>
        <strain evidence="8">DCEP-RM93M</strain>
    </source>
</reference>